<keyword evidence="4" id="KW-1185">Reference proteome</keyword>
<name>A0A1H8GPA2_9BACL</name>
<reference evidence="2 3" key="1">
    <citation type="submission" date="2016-10" db="EMBL/GenBank/DDBJ databases">
        <authorList>
            <person name="de Groot N.N."/>
        </authorList>
    </citation>
    <scope>NUCLEOTIDE SEQUENCE [LARGE SCALE GENOMIC DNA]</scope>
    <source>
        <strain evidence="2 3">CGMCC 1.10238</strain>
    </source>
</reference>
<dbReference type="EMBL" id="FODH01000001">
    <property type="protein sequence ID" value="SEN45842.1"/>
    <property type="molecule type" value="Genomic_DNA"/>
</dbReference>
<organism evidence="2 3">
    <name type="scientific">Paenibacillus sophorae</name>
    <dbReference type="NCBI Taxonomy" id="1333845"/>
    <lineage>
        <taxon>Bacteria</taxon>
        <taxon>Bacillati</taxon>
        <taxon>Bacillota</taxon>
        <taxon>Bacilli</taxon>
        <taxon>Bacillales</taxon>
        <taxon>Paenibacillaceae</taxon>
        <taxon>Paenibacillus</taxon>
    </lineage>
</organism>
<dbReference type="Proteomes" id="UP000683429">
    <property type="component" value="Chromosome"/>
</dbReference>
<dbReference type="Proteomes" id="UP000198809">
    <property type="component" value="Unassembled WGS sequence"/>
</dbReference>
<evidence type="ECO:0000313" key="4">
    <source>
        <dbReference type="Proteomes" id="UP000683429"/>
    </source>
</evidence>
<proteinExistence type="predicted"/>
<evidence type="ECO:0000313" key="3">
    <source>
        <dbReference type="Proteomes" id="UP000198809"/>
    </source>
</evidence>
<dbReference type="AlphaFoldDB" id="A0A1H8GPA2"/>
<dbReference type="RefSeq" id="WP_036588188.1">
    <property type="nucleotide sequence ID" value="NZ_CP076607.1"/>
</dbReference>
<evidence type="ECO:0000313" key="2">
    <source>
        <dbReference type="EMBL" id="SEN45842.1"/>
    </source>
</evidence>
<accession>A0A1H8GPA2</accession>
<dbReference type="EMBL" id="CP076607">
    <property type="protein sequence ID" value="QWU14296.1"/>
    <property type="molecule type" value="Genomic_DNA"/>
</dbReference>
<reference evidence="1 4" key="2">
    <citation type="submission" date="2021-06" db="EMBL/GenBank/DDBJ databases">
        <title>Whole genome sequence of Paenibacillus sophorae DSM23020 for comparative genomics.</title>
        <authorList>
            <person name="Kim M.-J."/>
            <person name="Lee G."/>
            <person name="Shin J.-H."/>
        </authorList>
    </citation>
    <scope>NUCLEOTIDE SEQUENCE [LARGE SCALE GENOMIC DNA]</scope>
    <source>
        <strain evidence="1 4">DSM 23020</strain>
    </source>
</reference>
<sequence>MPREVYKCENCDKEFDTPFDCADHEVECLDKDAIVKIEFEKTLTKLKEKYGLVIITRKAEVWVDDDISGIVEFVDVNLSGLLPNGITVRFEEEYWKFDDFIYSSYQRLEEEAILPYLNTKYEGKVWGNNGYECDYMIDDLEISEICRRLHGKKVRIEVIE</sequence>
<evidence type="ECO:0000313" key="1">
    <source>
        <dbReference type="EMBL" id="QWU14296.1"/>
    </source>
</evidence>
<gene>
    <name evidence="1" type="ORF">KP014_20530</name>
    <name evidence="2" type="ORF">SAMN04487895_101595</name>
</gene>
<protein>
    <submittedName>
        <fullName evidence="2">Uncharacterized protein</fullName>
    </submittedName>
</protein>
<dbReference type="STRING" id="1333845.SAMN04487895_101595"/>